<dbReference type="OrthoDB" id="651678at2759"/>
<protein>
    <recommendedName>
        <fullName evidence="4">Bifunctional inhibitor/plant lipid transfer protein/seed storage helical domain-containing protein</fullName>
    </recommendedName>
</protein>
<sequence>MGSARATGVYMCIILVIFAIVSSNSSAYQVLDVKDDIMQNCRFYIFKNLGTPDPKYSSLCCQDVRRANVVNICQQFTDQDKAKIDLWKWARVTRMCGNALAIGTNCAGYVVHSAAQ</sequence>
<keyword evidence="3" id="KW-1185">Reference proteome</keyword>
<dbReference type="EMBL" id="CAJGYO010000016">
    <property type="protein sequence ID" value="CAD6272626.1"/>
    <property type="molecule type" value="Genomic_DNA"/>
</dbReference>
<dbReference type="PANTHER" id="PTHR33286">
    <property type="entry name" value="BIFUNCTIONAL INHIBITOR/LIPID-TRANSFER PROTEIN/SEED STORAGE 2S ALBUMIN SUPERFAMILY PROTEIN"/>
    <property type="match status" value="1"/>
</dbReference>
<evidence type="ECO:0000313" key="3">
    <source>
        <dbReference type="Proteomes" id="UP000604825"/>
    </source>
</evidence>
<dbReference type="PANTHER" id="PTHR33286:SF16">
    <property type="entry name" value="BIFUNCTIONAL INHIBITOR_PLANT LIPID TRANSFER PROTEIN_SEED STORAGE HELICAL DOMAIN-CONTAINING PROTEIN"/>
    <property type="match status" value="1"/>
</dbReference>
<gene>
    <name evidence="2" type="ORF">NCGR_LOCUS55900</name>
</gene>
<dbReference type="Proteomes" id="UP000604825">
    <property type="component" value="Unassembled WGS sequence"/>
</dbReference>
<organism evidence="2 3">
    <name type="scientific">Miscanthus lutarioriparius</name>
    <dbReference type="NCBI Taxonomy" id="422564"/>
    <lineage>
        <taxon>Eukaryota</taxon>
        <taxon>Viridiplantae</taxon>
        <taxon>Streptophyta</taxon>
        <taxon>Embryophyta</taxon>
        <taxon>Tracheophyta</taxon>
        <taxon>Spermatophyta</taxon>
        <taxon>Magnoliopsida</taxon>
        <taxon>Liliopsida</taxon>
        <taxon>Poales</taxon>
        <taxon>Poaceae</taxon>
        <taxon>PACMAD clade</taxon>
        <taxon>Panicoideae</taxon>
        <taxon>Andropogonodae</taxon>
        <taxon>Andropogoneae</taxon>
        <taxon>Saccharinae</taxon>
        <taxon>Miscanthus</taxon>
    </lineage>
</organism>
<keyword evidence="1" id="KW-0732">Signal</keyword>
<proteinExistence type="predicted"/>
<feature type="chain" id="PRO_5033044169" description="Bifunctional inhibitor/plant lipid transfer protein/seed storage helical domain-containing protein" evidence="1">
    <location>
        <begin position="28"/>
        <end position="116"/>
    </location>
</feature>
<evidence type="ECO:0000256" key="1">
    <source>
        <dbReference type="SAM" id="SignalP"/>
    </source>
</evidence>
<reference evidence="2" key="1">
    <citation type="submission" date="2020-10" db="EMBL/GenBank/DDBJ databases">
        <authorList>
            <person name="Han B."/>
            <person name="Lu T."/>
            <person name="Zhao Q."/>
            <person name="Huang X."/>
            <person name="Zhao Y."/>
        </authorList>
    </citation>
    <scope>NUCLEOTIDE SEQUENCE</scope>
</reference>
<accession>A0A811RS29</accession>
<evidence type="ECO:0000313" key="2">
    <source>
        <dbReference type="EMBL" id="CAD6272626.1"/>
    </source>
</evidence>
<dbReference type="AlphaFoldDB" id="A0A811RS29"/>
<feature type="signal peptide" evidence="1">
    <location>
        <begin position="1"/>
        <end position="27"/>
    </location>
</feature>
<evidence type="ECO:0008006" key="4">
    <source>
        <dbReference type="Google" id="ProtNLM"/>
    </source>
</evidence>
<name>A0A811RS29_9POAL</name>
<comment type="caution">
    <text evidence="2">The sequence shown here is derived from an EMBL/GenBank/DDBJ whole genome shotgun (WGS) entry which is preliminary data.</text>
</comment>